<comment type="subcellular location">
    <subcellularLocation>
        <location evidence="1">Nucleus</location>
    </subcellularLocation>
</comment>
<dbReference type="GO" id="GO:0048667">
    <property type="term" value="P:cell morphogenesis involved in neuron differentiation"/>
    <property type="evidence" value="ECO:0007669"/>
    <property type="project" value="TreeGrafter"/>
</dbReference>
<dbReference type="InterPro" id="IPR024599">
    <property type="entry name" value="RB_N"/>
</dbReference>
<evidence type="ECO:0000313" key="12">
    <source>
        <dbReference type="Proteomes" id="UP000230066"/>
    </source>
</evidence>
<dbReference type="PANTHER" id="PTHR13742">
    <property type="entry name" value="RETINOBLASTOMA-ASSOCIATED PROTEIN RB -RELATED"/>
    <property type="match status" value="1"/>
</dbReference>
<gene>
    <name evidence="11" type="ORF">D915_003614</name>
</gene>
<keyword evidence="7" id="KW-0131">Cell cycle</keyword>
<name>A0A4E0S287_FASHE</name>
<comment type="caution">
    <text evidence="11">The sequence shown here is derived from an EMBL/GenBank/DDBJ whole genome shotgun (WGS) entry which is preliminary data.</text>
</comment>
<feature type="domain" description="Cyclin-like" evidence="8">
    <location>
        <begin position="824"/>
        <end position="911"/>
    </location>
</feature>
<reference evidence="11" key="1">
    <citation type="submission" date="2019-03" db="EMBL/GenBank/DDBJ databases">
        <title>Improved annotation for the trematode Fasciola hepatica.</title>
        <authorList>
            <person name="Choi Y.-J."/>
            <person name="Martin J."/>
            <person name="Mitreva M."/>
        </authorList>
    </citation>
    <scope>NUCLEOTIDE SEQUENCE [LARGE SCALE GENOMIC DNA]</scope>
</reference>
<keyword evidence="12" id="KW-1185">Reference proteome</keyword>
<dbReference type="SUPFAM" id="SSF47954">
    <property type="entry name" value="Cyclin-like"/>
    <property type="match status" value="2"/>
</dbReference>
<dbReference type="GO" id="GO:0000785">
    <property type="term" value="C:chromatin"/>
    <property type="evidence" value="ECO:0007669"/>
    <property type="project" value="TreeGrafter"/>
</dbReference>
<dbReference type="InterPro" id="IPR028309">
    <property type="entry name" value="RB_fam"/>
</dbReference>
<dbReference type="AlphaFoldDB" id="A0A4E0S287"/>
<dbReference type="InterPro" id="IPR013763">
    <property type="entry name" value="Cyclin-like_dom"/>
</dbReference>
<dbReference type="InterPro" id="IPR036915">
    <property type="entry name" value="Cyclin-like_sf"/>
</dbReference>
<evidence type="ECO:0000259" key="9">
    <source>
        <dbReference type="SMART" id="SM01367"/>
    </source>
</evidence>
<dbReference type="GO" id="GO:0031175">
    <property type="term" value="P:neuron projection development"/>
    <property type="evidence" value="ECO:0007669"/>
    <property type="project" value="TreeGrafter"/>
</dbReference>
<dbReference type="SMART" id="SM01367">
    <property type="entry name" value="DUF3452"/>
    <property type="match status" value="1"/>
</dbReference>
<evidence type="ECO:0000259" key="8">
    <source>
        <dbReference type="SMART" id="SM00385"/>
    </source>
</evidence>
<feature type="domain" description="Retinoblastoma-associated protein A-box" evidence="10">
    <location>
        <begin position="410"/>
        <end position="634"/>
    </location>
</feature>
<dbReference type="Proteomes" id="UP000230066">
    <property type="component" value="Unassembled WGS sequence"/>
</dbReference>
<protein>
    <submittedName>
        <fullName evidence="11">Retinoblastoma protein 1</fullName>
    </submittedName>
</protein>
<dbReference type="InterPro" id="IPR002719">
    <property type="entry name" value="RB_B"/>
</dbReference>
<keyword evidence="6" id="KW-0539">Nucleus</keyword>
<dbReference type="Gene3D" id="1.10.472.10">
    <property type="entry name" value="Cyclin-like"/>
    <property type="match status" value="2"/>
</dbReference>
<dbReference type="GO" id="GO:2000134">
    <property type="term" value="P:negative regulation of G1/S transition of mitotic cell cycle"/>
    <property type="evidence" value="ECO:0007669"/>
    <property type="project" value="TreeGrafter"/>
</dbReference>
<keyword evidence="4" id="KW-0805">Transcription regulation</keyword>
<evidence type="ECO:0000256" key="7">
    <source>
        <dbReference type="ARBA" id="ARBA00023306"/>
    </source>
</evidence>
<dbReference type="PANTHER" id="PTHR13742:SF36">
    <property type="entry name" value="RETINOBLASTOMA-ASSOCIATED PROTEIN"/>
    <property type="match status" value="1"/>
</dbReference>
<sequence>MHSLEFEYEEPIEKRFEDLCQDLCIEGSIREEAWEKYKGNLLDLFFMSDVWANYSVDGDQLQWLVCSLYECCRRSISDSLAGHVVENAYVSLSRLLSAAKMSMVQVEVKKIMIVVQFFHRIRKWADMTDMIDDMRDRVELLERQFAVSSVIFRNFGRSFGVLFHEPVFEDNSDNPTTADLFRLTWLLFIKSRANFPAVTDDLVNSYHLLACCLDWILGAVMVSRRSDMINLELTGLPKEFLTAVSQKNTWCPPHELPPCMLRLICEDNEVNYVECKTVKEHFFKPFMARLIEKDLIKLNPPLIYGSILEPDNFDITLQNLNNNYEEYIIGTGDFDERIYLTPNAAEEIGSASQSGVQSNLALSSDLAPSARRYMLELSNIGFGGFTETNRRGKANAGAVSRLNGGINFNNPEARNQNLNQLQILLAGRSKEPSAALVDLIQSHCSVSPLEEMQSHLDELAAEFQLIYVRADYLPSSTGSSSPDELALSAAQQRVYLGLQLYYLALESILMDEVRRMEKRMNACAGSTVIADGMTSQGRRVKPDLSGLLTQEIFHRSLFSCCMELVMISCDPPERHFPWILEALNLEALHFFKVIEVLVRNVDLPRDVVKYMNQVGELILDSYAWRSLSPLWAAIKAAGRAPSIEEVVPPERLEQSGFSRPGALPSEQLKTTASSTQNVMIRHGPTPSKQARLLASATSGSLIRSRPSGEHGSTVSTARHISTGAHVEDESAEATAQLLASGVGDIETDANSNLLSGPTEEVTLTEGVSALTKRGTATAGATNVLNTNSGSWSRVNPGNAPMKFYPTRRDSLAIFFRQLYMIASVRLRDLCDRLNVQRDVLVKVWTCVEHAIVHETELLRDRCLDQIILCALYGVCKTMLYRQLTFIDIIQVYRMQPQSHRDIYRRVLINVVAYGINHGEDRGDLSRFYNVVFLPHMTQFLRKVTSTYNQSDTGDRGLTLASGGSTTDNLWSDQPSMAPLPVYPSLPPAIAGTVLGNVLNASSATGSAEVSQARRLASNRNVFISPVKQPSQQQLTISPKRVVFTIGRSSGKDLQDVNLMISSAERRASMANLTMNLKRPGPGSSSTGGYVANSSAFSLSSSNSGPRTVTVVGPGSFGGKRFDFDL</sequence>
<dbReference type="GO" id="GO:0035189">
    <property type="term" value="C:Rb-E2F complex"/>
    <property type="evidence" value="ECO:0007669"/>
    <property type="project" value="TreeGrafter"/>
</dbReference>
<evidence type="ECO:0000256" key="1">
    <source>
        <dbReference type="ARBA" id="ARBA00004123"/>
    </source>
</evidence>
<dbReference type="Pfam" id="PF01857">
    <property type="entry name" value="RB_B"/>
    <property type="match status" value="1"/>
</dbReference>
<proteinExistence type="inferred from homology"/>
<feature type="domain" description="Retinoblastoma-associated protein N-terminal" evidence="9">
    <location>
        <begin position="79"/>
        <end position="219"/>
    </location>
</feature>
<dbReference type="InterPro" id="IPR002720">
    <property type="entry name" value="RB_A"/>
</dbReference>
<dbReference type="GO" id="GO:0000977">
    <property type="term" value="F:RNA polymerase II transcription regulatory region sequence-specific DNA binding"/>
    <property type="evidence" value="ECO:0007669"/>
    <property type="project" value="TreeGrafter"/>
</dbReference>
<dbReference type="Pfam" id="PF11934">
    <property type="entry name" value="DUF3452"/>
    <property type="match status" value="1"/>
</dbReference>
<evidence type="ECO:0000256" key="4">
    <source>
        <dbReference type="ARBA" id="ARBA00023015"/>
    </source>
</evidence>
<evidence type="ECO:0000313" key="11">
    <source>
        <dbReference type="EMBL" id="THD25670.1"/>
    </source>
</evidence>
<dbReference type="SMART" id="SM00385">
    <property type="entry name" value="CYCLIN"/>
    <property type="match status" value="1"/>
</dbReference>
<organism evidence="11 12">
    <name type="scientific">Fasciola hepatica</name>
    <name type="common">Liver fluke</name>
    <dbReference type="NCBI Taxonomy" id="6192"/>
    <lineage>
        <taxon>Eukaryota</taxon>
        <taxon>Metazoa</taxon>
        <taxon>Spiralia</taxon>
        <taxon>Lophotrochozoa</taxon>
        <taxon>Platyhelminthes</taxon>
        <taxon>Trematoda</taxon>
        <taxon>Digenea</taxon>
        <taxon>Plagiorchiida</taxon>
        <taxon>Echinostomata</taxon>
        <taxon>Echinostomatoidea</taxon>
        <taxon>Fasciolidae</taxon>
        <taxon>Fasciola</taxon>
    </lineage>
</organism>
<keyword evidence="5" id="KW-0804">Transcription</keyword>
<evidence type="ECO:0000256" key="3">
    <source>
        <dbReference type="ARBA" id="ARBA00022491"/>
    </source>
</evidence>
<evidence type="ECO:0000256" key="2">
    <source>
        <dbReference type="ARBA" id="ARBA00009475"/>
    </source>
</evidence>
<evidence type="ECO:0000256" key="6">
    <source>
        <dbReference type="ARBA" id="ARBA00023242"/>
    </source>
</evidence>
<dbReference type="Pfam" id="PF01858">
    <property type="entry name" value="RB_A"/>
    <property type="match status" value="1"/>
</dbReference>
<dbReference type="GO" id="GO:0006357">
    <property type="term" value="P:regulation of transcription by RNA polymerase II"/>
    <property type="evidence" value="ECO:0007669"/>
    <property type="project" value="InterPro"/>
</dbReference>
<dbReference type="EMBL" id="JXXN02001040">
    <property type="protein sequence ID" value="THD25670.1"/>
    <property type="molecule type" value="Genomic_DNA"/>
</dbReference>
<dbReference type="SMART" id="SM01368">
    <property type="entry name" value="RB_A"/>
    <property type="match status" value="1"/>
</dbReference>
<dbReference type="Gene3D" id="1.10.472.140">
    <property type="match status" value="1"/>
</dbReference>
<evidence type="ECO:0000256" key="5">
    <source>
        <dbReference type="ARBA" id="ARBA00023163"/>
    </source>
</evidence>
<evidence type="ECO:0000259" key="10">
    <source>
        <dbReference type="SMART" id="SM01368"/>
    </source>
</evidence>
<accession>A0A4E0S287</accession>
<keyword evidence="3" id="KW-0678">Repressor</keyword>
<dbReference type="CDD" id="cd20548">
    <property type="entry name" value="CYCLIN_RB-like"/>
    <property type="match status" value="1"/>
</dbReference>
<comment type="similarity">
    <text evidence="2">Belongs to the retinoblastoma protein (RB) family.</text>
</comment>